<keyword evidence="3 5" id="KW-0067">ATP-binding</keyword>
<sequence>MESLVVEVFHPYRGQDKHQLTIAVGEKLTVIEKDPSGWWAGRNAKGVVGLFPSTYTRKATTVAPTADVTREVVAARILSEIQGPSDAARSTASSSVGLHNVDFDVDDVYALTDHEMEREIRRLVKDRDHSRRQNTETLQRIVDLTLATRSTPNGGRSDDAVQTSVSDVESQRLKIGRKRLDELIELEGQLRDETSEWEGILASRGVQIPEFLKRTQRPLTMDRAEEKVDTLQQAAPEILPSEEVALQQDENESDEWISSVQNETLRTYLRRLQKVFLTVNDFLDTLEGALEPLAIDLQSLERSLKKKQSTLDKLAEIHQEKVQQLFEHWERRVADAQREYGELKSGGMGGPKFIASLQDQVTHLEKQVDAGKKQHRKVDGEVEALKLELANLQDTLTFVSKSKGLHHETAAAQTSAESLLAEAKQIETEAKTLAQNDQAEYRKLERKRREIYNEIQELKGNLRVYCRIKPRMPNEGKACVTVVDDMTVRIADPQTESSQEHEFDFVIGESASQEEIFEEVRPLATSVLDGFNVCIFAYGQTGSGKTYTMEGPPSNRGINYRAVRELFTIAKERGDEYKSVLKVSILEVYNDKLFDLQNKRSSSKVRWGGESVGVVIEPLLRTAVTSADDVQTALEKAYLNRSVAGTECNAHSSRSHCILTIFVDATNNATGNVVTGKLHLIDLAGSERVKNSGVEGDRLKEATHINTSLTHLKTVIQGLANKSHHVAYRNSTLTSMLQDSLGGNCKCLMFANVSALAHNVPETICTIKYAAEARKVEVGKVVAKVRKS</sequence>
<proteinExistence type="inferred from homology"/>
<evidence type="ECO:0000256" key="3">
    <source>
        <dbReference type="ARBA" id="ARBA00022840"/>
    </source>
</evidence>
<keyword evidence="5 6" id="KW-0505">Motor protein</keyword>
<evidence type="ECO:0000313" key="10">
    <source>
        <dbReference type="EMBL" id="CUG94395.1"/>
    </source>
</evidence>
<keyword evidence="11" id="KW-1185">Reference proteome</keyword>
<name>A0A0S4K0Q6_BODSA</name>
<dbReference type="InterPro" id="IPR001452">
    <property type="entry name" value="SH3_domain"/>
</dbReference>
<evidence type="ECO:0000256" key="7">
    <source>
        <dbReference type="SAM" id="Coils"/>
    </source>
</evidence>
<dbReference type="SUPFAM" id="SSF52540">
    <property type="entry name" value="P-loop containing nucleoside triphosphate hydrolases"/>
    <property type="match status" value="1"/>
</dbReference>
<dbReference type="Proteomes" id="UP000051952">
    <property type="component" value="Unassembled WGS sequence"/>
</dbReference>
<dbReference type="PROSITE" id="PS00411">
    <property type="entry name" value="KINESIN_MOTOR_1"/>
    <property type="match status" value="1"/>
</dbReference>
<dbReference type="InterPro" id="IPR001752">
    <property type="entry name" value="Kinesin_motor_dom"/>
</dbReference>
<dbReference type="AlphaFoldDB" id="A0A0S4K0Q6"/>
<dbReference type="SMART" id="SM00326">
    <property type="entry name" value="SH3"/>
    <property type="match status" value="1"/>
</dbReference>
<comment type="similarity">
    <text evidence="5 6">Belongs to the TRAFAC class myosin-kinesin ATPase superfamily. Kinesin family.</text>
</comment>
<dbReference type="OrthoDB" id="3176171at2759"/>
<evidence type="ECO:0000256" key="2">
    <source>
        <dbReference type="ARBA" id="ARBA00022741"/>
    </source>
</evidence>
<dbReference type="PROSITE" id="PS50002">
    <property type="entry name" value="SH3"/>
    <property type="match status" value="1"/>
</dbReference>
<dbReference type="Pfam" id="PF00018">
    <property type="entry name" value="SH3_1"/>
    <property type="match status" value="1"/>
</dbReference>
<feature type="coiled-coil region" evidence="7">
    <location>
        <begin position="297"/>
        <end position="461"/>
    </location>
</feature>
<dbReference type="Gene3D" id="3.40.850.10">
    <property type="entry name" value="Kinesin motor domain"/>
    <property type="match status" value="1"/>
</dbReference>
<dbReference type="InterPro" id="IPR027640">
    <property type="entry name" value="Kinesin-like_fam"/>
</dbReference>
<dbReference type="GO" id="GO:0003777">
    <property type="term" value="F:microtubule motor activity"/>
    <property type="evidence" value="ECO:0007669"/>
    <property type="project" value="InterPro"/>
</dbReference>
<dbReference type="Pfam" id="PF00225">
    <property type="entry name" value="Kinesin"/>
    <property type="match status" value="1"/>
</dbReference>
<dbReference type="InterPro" id="IPR036028">
    <property type="entry name" value="SH3-like_dom_sf"/>
</dbReference>
<keyword evidence="1 4" id="KW-0728">SH3 domain</keyword>
<dbReference type="VEuPathDB" id="TriTrypDB:BSAL_47970"/>
<dbReference type="PANTHER" id="PTHR47972">
    <property type="entry name" value="KINESIN-LIKE PROTEIN KLP-3"/>
    <property type="match status" value="1"/>
</dbReference>
<evidence type="ECO:0000256" key="4">
    <source>
        <dbReference type="PROSITE-ProRule" id="PRU00192"/>
    </source>
</evidence>
<dbReference type="GO" id="GO:0005524">
    <property type="term" value="F:ATP binding"/>
    <property type="evidence" value="ECO:0007669"/>
    <property type="project" value="UniProtKB-UniRule"/>
</dbReference>
<dbReference type="Gene3D" id="2.30.30.40">
    <property type="entry name" value="SH3 Domains"/>
    <property type="match status" value="1"/>
</dbReference>
<evidence type="ECO:0000313" key="11">
    <source>
        <dbReference type="Proteomes" id="UP000051952"/>
    </source>
</evidence>
<feature type="domain" description="Kinesin motor" evidence="9">
    <location>
        <begin position="461"/>
        <end position="776"/>
    </location>
</feature>
<dbReference type="InterPro" id="IPR027417">
    <property type="entry name" value="P-loop_NTPase"/>
</dbReference>
<dbReference type="SUPFAM" id="SSF50044">
    <property type="entry name" value="SH3-domain"/>
    <property type="match status" value="1"/>
</dbReference>
<dbReference type="GO" id="GO:0008017">
    <property type="term" value="F:microtubule binding"/>
    <property type="evidence" value="ECO:0007669"/>
    <property type="project" value="InterPro"/>
</dbReference>
<reference evidence="11" key="1">
    <citation type="submission" date="2015-09" db="EMBL/GenBank/DDBJ databases">
        <authorList>
            <consortium name="Pathogen Informatics"/>
        </authorList>
    </citation>
    <scope>NUCLEOTIDE SEQUENCE [LARGE SCALE GENOMIC DNA]</scope>
    <source>
        <strain evidence="11">Lake Konstanz</strain>
    </source>
</reference>
<organism evidence="10 11">
    <name type="scientific">Bodo saltans</name>
    <name type="common">Flagellated protozoan</name>
    <dbReference type="NCBI Taxonomy" id="75058"/>
    <lineage>
        <taxon>Eukaryota</taxon>
        <taxon>Discoba</taxon>
        <taxon>Euglenozoa</taxon>
        <taxon>Kinetoplastea</taxon>
        <taxon>Metakinetoplastina</taxon>
        <taxon>Eubodonida</taxon>
        <taxon>Bodonidae</taxon>
        <taxon>Bodo</taxon>
    </lineage>
</organism>
<dbReference type="PRINTS" id="PR00380">
    <property type="entry name" value="KINESINHEAVY"/>
</dbReference>
<keyword evidence="7" id="KW-0175">Coiled coil</keyword>
<dbReference type="SMART" id="SM00129">
    <property type="entry name" value="KISc"/>
    <property type="match status" value="1"/>
</dbReference>
<evidence type="ECO:0000259" key="8">
    <source>
        <dbReference type="PROSITE" id="PS50002"/>
    </source>
</evidence>
<evidence type="ECO:0000256" key="6">
    <source>
        <dbReference type="RuleBase" id="RU000394"/>
    </source>
</evidence>
<dbReference type="PANTHER" id="PTHR47972:SF28">
    <property type="entry name" value="KINESIN-LIKE PROTEIN KLP-3"/>
    <property type="match status" value="1"/>
</dbReference>
<evidence type="ECO:0000256" key="5">
    <source>
        <dbReference type="PROSITE-ProRule" id="PRU00283"/>
    </source>
</evidence>
<dbReference type="GO" id="GO:0007018">
    <property type="term" value="P:microtubule-based movement"/>
    <property type="evidence" value="ECO:0007669"/>
    <property type="project" value="InterPro"/>
</dbReference>
<dbReference type="GO" id="GO:0005874">
    <property type="term" value="C:microtubule"/>
    <property type="evidence" value="ECO:0007669"/>
    <property type="project" value="UniProtKB-KW"/>
</dbReference>
<keyword evidence="6" id="KW-0493">Microtubule</keyword>
<keyword evidence="2 5" id="KW-0547">Nucleotide-binding</keyword>
<accession>A0A0S4K0Q6</accession>
<dbReference type="CDD" id="cd00174">
    <property type="entry name" value="SH3"/>
    <property type="match status" value="1"/>
</dbReference>
<feature type="binding site" evidence="5">
    <location>
        <begin position="539"/>
        <end position="546"/>
    </location>
    <ligand>
        <name>ATP</name>
        <dbReference type="ChEBI" id="CHEBI:30616"/>
    </ligand>
</feature>
<protein>
    <recommendedName>
        <fullName evidence="6">Kinesin-like protein</fullName>
    </recommendedName>
</protein>
<dbReference type="InterPro" id="IPR036961">
    <property type="entry name" value="Kinesin_motor_dom_sf"/>
</dbReference>
<feature type="domain" description="SH3" evidence="8">
    <location>
        <begin position="1"/>
        <end position="61"/>
    </location>
</feature>
<dbReference type="PROSITE" id="PS50067">
    <property type="entry name" value="KINESIN_MOTOR_2"/>
    <property type="match status" value="1"/>
</dbReference>
<evidence type="ECO:0000256" key="1">
    <source>
        <dbReference type="ARBA" id="ARBA00022443"/>
    </source>
</evidence>
<dbReference type="EMBL" id="CYKH01002241">
    <property type="protein sequence ID" value="CUG94395.1"/>
    <property type="molecule type" value="Genomic_DNA"/>
</dbReference>
<evidence type="ECO:0000259" key="9">
    <source>
        <dbReference type="PROSITE" id="PS50067"/>
    </source>
</evidence>
<gene>
    <name evidence="10" type="ORF">BSAL_47970</name>
</gene>
<dbReference type="InterPro" id="IPR019821">
    <property type="entry name" value="Kinesin_motor_CS"/>
</dbReference>